<dbReference type="OrthoDB" id="1453278at2"/>
<dbReference type="InterPro" id="IPR045493">
    <property type="entry name" value="DUF6435"/>
</dbReference>
<dbReference type="Proteomes" id="UP000076715">
    <property type="component" value="Unassembled WGS sequence"/>
</dbReference>
<organism evidence="1 2">
    <name type="scientific">Aquimarina aggregata</name>
    <dbReference type="NCBI Taxonomy" id="1642818"/>
    <lineage>
        <taxon>Bacteria</taxon>
        <taxon>Pseudomonadati</taxon>
        <taxon>Bacteroidota</taxon>
        <taxon>Flavobacteriia</taxon>
        <taxon>Flavobacteriales</taxon>
        <taxon>Flavobacteriaceae</taxon>
        <taxon>Aquimarina</taxon>
    </lineage>
</organism>
<name>A0A163ABM0_9FLAO</name>
<dbReference type="RefSeq" id="WP_066313944.1">
    <property type="nucleotide sequence ID" value="NZ_LQRT01000013.1"/>
</dbReference>
<comment type="caution">
    <text evidence="1">The sequence shown here is derived from an EMBL/GenBank/DDBJ whole genome shotgun (WGS) entry which is preliminary data.</text>
</comment>
<evidence type="ECO:0000313" key="2">
    <source>
        <dbReference type="Proteomes" id="UP000076715"/>
    </source>
</evidence>
<keyword evidence="2" id="KW-1185">Reference proteome</keyword>
<accession>A0A163ABM0</accession>
<evidence type="ECO:0000313" key="1">
    <source>
        <dbReference type="EMBL" id="KZS40420.1"/>
    </source>
</evidence>
<protein>
    <recommendedName>
        <fullName evidence="3">Lacal_2735 family protein</fullName>
    </recommendedName>
</protein>
<dbReference type="AlphaFoldDB" id="A0A163ABM0"/>
<proteinExistence type="predicted"/>
<dbReference type="EMBL" id="LQRT01000013">
    <property type="protein sequence ID" value="KZS40420.1"/>
    <property type="molecule type" value="Genomic_DNA"/>
</dbReference>
<dbReference type="NCBIfam" id="NF033487">
    <property type="entry name" value="Lacal_2735_fam"/>
    <property type="match status" value="1"/>
</dbReference>
<reference evidence="1 2" key="1">
    <citation type="submission" date="2016-01" db="EMBL/GenBank/DDBJ databases">
        <title>The draft genome sequence of Aquimarina sp. RZW4-3-2.</title>
        <authorList>
            <person name="Wang Y."/>
        </authorList>
    </citation>
    <scope>NUCLEOTIDE SEQUENCE [LARGE SCALE GENOMIC DNA]</scope>
    <source>
        <strain evidence="1 2">RZW4-3-2</strain>
    </source>
</reference>
<sequence length="59" mass="6962">MFAWIKQKTELQKLQHAYCKLMKNAYKLALTDKSKSDRLHDEANQILSQIKKIENQSVL</sequence>
<evidence type="ECO:0008006" key="3">
    <source>
        <dbReference type="Google" id="ProtNLM"/>
    </source>
</evidence>
<gene>
    <name evidence="1" type="ORF">AWE51_05565</name>
</gene>